<dbReference type="Pfam" id="PF03619">
    <property type="entry name" value="Solute_trans_a"/>
    <property type="match status" value="1"/>
</dbReference>
<evidence type="ECO:0000256" key="5">
    <source>
        <dbReference type="SAM" id="Phobius"/>
    </source>
</evidence>
<feature type="transmembrane region" description="Helical" evidence="5">
    <location>
        <begin position="6"/>
        <end position="28"/>
    </location>
</feature>
<comment type="subcellular location">
    <subcellularLocation>
        <location evidence="1">Membrane</location>
        <topology evidence="1">Multi-pass membrane protein</topology>
    </subcellularLocation>
</comment>
<dbReference type="GO" id="GO:0016020">
    <property type="term" value="C:membrane"/>
    <property type="evidence" value="ECO:0007669"/>
    <property type="project" value="UniProtKB-SubCell"/>
</dbReference>
<organism evidence="6 7">
    <name type="scientific">Thamnocephalis sphaerospora</name>
    <dbReference type="NCBI Taxonomy" id="78915"/>
    <lineage>
        <taxon>Eukaryota</taxon>
        <taxon>Fungi</taxon>
        <taxon>Fungi incertae sedis</taxon>
        <taxon>Zoopagomycota</taxon>
        <taxon>Zoopagomycotina</taxon>
        <taxon>Zoopagomycetes</taxon>
        <taxon>Zoopagales</taxon>
        <taxon>Sigmoideomycetaceae</taxon>
        <taxon>Thamnocephalis</taxon>
    </lineage>
</organism>
<evidence type="ECO:0000256" key="2">
    <source>
        <dbReference type="ARBA" id="ARBA00022692"/>
    </source>
</evidence>
<keyword evidence="4 5" id="KW-0472">Membrane</keyword>
<feature type="transmembrane region" description="Helical" evidence="5">
    <location>
        <begin position="135"/>
        <end position="155"/>
    </location>
</feature>
<feature type="transmembrane region" description="Helical" evidence="5">
    <location>
        <begin position="73"/>
        <end position="91"/>
    </location>
</feature>
<feature type="transmembrane region" description="Helical" evidence="5">
    <location>
        <begin position="170"/>
        <end position="192"/>
    </location>
</feature>
<dbReference type="Proteomes" id="UP000271241">
    <property type="component" value="Unassembled WGS sequence"/>
</dbReference>
<feature type="transmembrane region" description="Helical" evidence="5">
    <location>
        <begin position="204"/>
        <end position="227"/>
    </location>
</feature>
<feature type="transmembrane region" description="Helical" evidence="5">
    <location>
        <begin position="40"/>
        <end position="61"/>
    </location>
</feature>
<accession>A0A4P9XNE2</accession>
<name>A0A4P9XNE2_9FUNG</name>
<evidence type="ECO:0000256" key="3">
    <source>
        <dbReference type="ARBA" id="ARBA00022989"/>
    </source>
</evidence>
<dbReference type="AlphaFoldDB" id="A0A4P9XNE2"/>
<gene>
    <name evidence="6" type="ORF">THASP1DRAFT_6695</name>
</gene>
<feature type="transmembrane region" description="Helical" evidence="5">
    <location>
        <begin position="247"/>
        <end position="268"/>
    </location>
</feature>
<keyword evidence="7" id="KW-1185">Reference proteome</keyword>
<evidence type="ECO:0000313" key="7">
    <source>
        <dbReference type="Proteomes" id="UP000271241"/>
    </source>
</evidence>
<dbReference type="PANTHER" id="PTHR23423">
    <property type="entry name" value="ORGANIC SOLUTE TRANSPORTER-RELATED"/>
    <property type="match status" value="1"/>
</dbReference>
<feature type="non-terminal residue" evidence="6">
    <location>
        <position position="1"/>
    </location>
</feature>
<evidence type="ECO:0000313" key="6">
    <source>
        <dbReference type="EMBL" id="RKP07456.1"/>
    </source>
</evidence>
<keyword evidence="2 5" id="KW-0812">Transmembrane</keyword>
<feature type="non-terminal residue" evidence="6">
    <location>
        <position position="300"/>
    </location>
</feature>
<protein>
    <submittedName>
        <fullName evidence="6">Organic solute transporter subunit alpha/Transmembrane protein</fullName>
    </submittedName>
</protein>
<reference evidence="7" key="1">
    <citation type="journal article" date="2018" name="Nat. Microbiol.">
        <title>Leveraging single-cell genomics to expand the fungal tree of life.</title>
        <authorList>
            <person name="Ahrendt S.R."/>
            <person name="Quandt C.A."/>
            <person name="Ciobanu D."/>
            <person name="Clum A."/>
            <person name="Salamov A."/>
            <person name="Andreopoulos B."/>
            <person name="Cheng J.F."/>
            <person name="Woyke T."/>
            <person name="Pelin A."/>
            <person name="Henrissat B."/>
            <person name="Reynolds N.K."/>
            <person name="Benny G.L."/>
            <person name="Smith M.E."/>
            <person name="James T.Y."/>
            <person name="Grigoriev I.V."/>
        </authorList>
    </citation>
    <scope>NUCLEOTIDE SEQUENCE [LARGE SCALE GENOMIC DNA]</scope>
    <source>
        <strain evidence="7">RSA 1356</strain>
    </source>
</reference>
<keyword evidence="3 5" id="KW-1133">Transmembrane helix</keyword>
<evidence type="ECO:0000256" key="4">
    <source>
        <dbReference type="ARBA" id="ARBA00023136"/>
    </source>
</evidence>
<dbReference type="InterPro" id="IPR005178">
    <property type="entry name" value="Ostalpha/TMEM184C"/>
</dbReference>
<dbReference type="STRING" id="78915.A0A4P9XNE2"/>
<dbReference type="SMART" id="SM01417">
    <property type="entry name" value="Solute_trans_a"/>
    <property type="match status" value="1"/>
</dbReference>
<dbReference type="OrthoDB" id="5348404at2759"/>
<evidence type="ECO:0000256" key="1">
    <source>
        <dbReference type="ARBA" id="ARBA00004141"/>
    </source>
</evidence>
<proteinExistence type="predicted"/>
<sequence length="300" mass="34892">AHRIGWLMSGLAALTATIISFALIFKHVQYYTVPSQQRYIVRICMMIPIYAFTSWLSYLFYREAPYFEFVRTLYEAFVIACFFILLVHYLGDTSHSQQHALAEAAPDQMKLPLPFCCITYSPSNRNTIWYLKWGILQYAVVQPCLTVTGFIAQFFNRYCPESLSPRYANVYIKAINFISVTVAMYALVTLYVMVKDTLKPHQPFFKFLCVKLVVFFSFWQALVISILSRYDVIKPTQYWTKANIATGLDAILICFEMVAFALLHVKAFDFRVYRPKERHKQTIWGGLVDSLNPMDLVREI</sequence>
<dbReference type="EMBL" id="KZ992717">
    <property type="protein sequence ID" value="RKP07456.1"/>
    <property type="molecule type" value="Genomic_DNA"/>
</dbReference>